<sequence length="79" mass="8605">MPSFGLGRALVGDAGYNKDPITAQEIIDAFRDAELVAAAPDETFTGARSFAEAMGEYQRTHDEHALPMYELTTHVEAMS</sequence>
<proteinExistence type="predicted"/>
<evidence type="ECO:0000313" key="1">
    <source>
        <dbReference type="EMBL" id="PZV35341.1"/>
    </source>
</evidence>
<accession>A0A2W7BZ78</accession>
<reference evidence="2" key="1">
    <citation type="submission" date="2017-03" db="EMBL/GenBank/DDBJ databases">
        <authorList>
            <person name="Safronova V.I."/>
            <person name="Sazanova A.L."/>
            <person name="Chirak E.R."/>
        </authorList>
    </citation>
    <scope>NUCLEOTIDE SEQUENCE [LARGE SCALE GENOMIC DNA]</scope>
    <source>
        <strain evidence="2">Ach-343</strain>
    </source>
</reference>
<protein>
    <submittedName>
        <fullName evidence="1">Uncharacterized protein</fullName>
    </submittedName>
</protein>
<organism evidence="1 2">
    <name type="scientific">Mesorhizobium kowhaii</name>
    <dbReference type="NCBI Taxonomy" id="1300272"/>
    <lineage>
        <taxon>Bacteria</taxon>
        <taxon>Pseudomonadati</taxon>
        <taxon>Pseudomonadota</taxon>
        <taxon>Alphaproteobacteria</taxon>
        <taxon>Hyphomicrobiales</taxon>
        <taxon>Phyllobacteriaceae</taxon>
        <taxon>Mesorhizobium</taxon>
    </lineage>
</organism>
<dbReference type="InterPro" id="IPR036188">
    <property type="entry name" value="FAD/NAD-bd_sf"/>
</dbReference>
<dbReference type="AlphaFoldDB" id="A0A2W7BZ78"/>
<keyword evidence="2" id="KW-1185">Reference proteome</keyword>
<comment type="caution">
    <text evidence="1">The sequence shown here is derived from an EMBL/GenBank/DDBJ whole genome shotgun (WGS) entry which is preliminary data.</text>
</comment>
<dbReference type="Proteomes" id="UP000248616">
    <property type="component" value="Unassembled WGS sequence"/>
</dbReference>
<dbReference type="EMBL" id="MZXV01000058">
    <property type="protein sequence ID" value="PZV35341.1"/>
    <property type="molecule type" value="Genomic_DNA"/>
</dbReference>
<gene>
    <name evidence="1" type="ORF">B5V02_27570</name>
</gene>
<dbReference type="RefSeq" id="WP_111547268.1">
    <property type="nucleotide sequence ID" value="NZ_MZXV01000058.1"/>
</dbReference>
<evidence type="ECO:0000313" key="2">
    <source>
        <dbReference type="Proteomes" id="UP000248616"/>
    </source>
</evidence>
<dbReference type="Gene3D" id="3.50.50.60">
    <property type="entry name" value="FAD/NAD(P)-binding domain"/>
    <property type="match status" value="1"/>
</dbReference>
<name>A0A2W7BZ78_9HYPH</name>
<dbReference type="OrthoDB" id="103324at2"/>